<feature type="compositionally biased region" description="Basic and acidic residues" evidence="1">
    <location>
        <begin position="65"/>
        <end position="74"/>
    </location>
</feature>
<feature type="region of interest" description="Disordered" evidence="1">
    <location>
        <begin position="63"/>
        <end position="98"/>
    </location>
</feature>
<reference evidence="2 3" key="1">
    <citation type="submission" date="2015-09" db="EMBL/GenBank/DDBJ databases">
        <title>Trachymyrmex zeteki WGS genome.</title>
        <authorList>
            <person name="Nygaard S."/>
            <person name="Hu H."/>
            <person name="Boomsma J."/>
            <person name="Zhang G."/>
        </authorList>
    </citation>
    <scope>NUCLEOTIDE SEQUENCE [LARGE SCALE GENOMIC DNA]</scope>
    <source>
        <strain evidence="2">Tzet28-1</strain>
        <tissue evidence="2">Whole body</tissue>
    </source>
</reference>
<dbReference type="EMBL" id="KQ983074">
    <property type="protein sequence ID" value="KYQ47774.1"/>
    <property type="molecule type" value="Genomic_DNA"/>
</dbReference>
<evidence type="ECO:0000313" key="2">
    <source>
        <dbReference type="EMBL" id="KYQ47774.1"/>
    </source>
</evidence>
<evidence type="ECO:0000313" key="3">
    <source>
        <dbReference type="Proteomes" id="UP000075809"/>
    </source>
</evidence>
<name>A0A151WIX2_9HYME</name>
<proteinExistence type="predicted"/>
<gene>
    <name evidence="2" type="ORF">ALC60_13199</name>
</gene>
<organism evidence="2 3">
    <name type="scientific">Mycetomoellerius zeteki</name>
    <dbReference type="NCBI Taxonomy" id="64791"/>
    <lineage>
        <taxon>Eukaryota</taxon>
        <taxon>Metazoa</taxon>
        <taxon>Ecdysozoa</taxon>
        <taxon>Arthropoda</taxon>
        <taxon>Hexapoda</taxon>
        <taxon>Insecta</taxon>
        <taxon>Pterygota</taxon>
        <taxon>Neoptera</taxon>
        <taxon>Endopterygota</taxon>
        <taxon>Hymenoptera</taxon>
        <taxon>Apocrita</taxon>
        <taxon>Aculeata</taxon>
        <taxon>Formicoidea</taxon>
        <taxon>Formicidae</taxon>
        <taxon>Myrmicinae</taxon>
        <taxon>Mycetomoellerius</taxon>
    </lineage>
</organism>
<evidence type="ECO:0000256" key="1">
    <source>
        <dbReference type="SAM" id="MobiDB-lite"/>
    </source>
</evidence>
<protein>
    <submittedName>
        <fullName evidence="2">Uncharacterized protein</fullName>
    </submittedName>
</protein>
<sequence length="143" mass="16377">MLSLSAMEATVIKANLRCVLSQPEALKRAWQRSRRFPLPTEFLRVQLCFPRYFGRKTGMRIWSHSNERSQEKSDSLGSQRTNDGESTREDKSSSLGKSQGVADEYFQFTTTVPGWNIQERESLVAGSHRGCVRYAPTNNRKYP</sequence>
<accession>A0A151WIX2</accession>
<feature type="compositionally biased region" description="Basic and acidic residues" evidence="1">
    <location>
        <begin position="82"/>
        <end position="92"/>
    </location>
</feature>
<dbReference type="Proteomes" id="UP000075809">
    <property type="component" value="Unassembled WGS sequence"/>
</dbReference>
<keyword evidence="3" id="KW-1185">Reference proteome</keyword>
<dbReference type="AlphaFoldDB" id="A0A151WIX2"/>